<evidence type="ECO:0000313" key="2">
    <source>
        <dbReference type="Proteomes" id="UP000278907"/>
    </source>
</evidence>
<sequence length="135" mass="14028">MNGNDTQTNEDPILDLTTNSIFNGANIAVKVIRKEREGGNGLVDGFTINAHDDGGPSYDLGKISVKGNLTGVDAGDDDLETPAIKSITATTWGPIAASDDDAIPSEILGNIGTITVTRFNGYIQSVEDYTGPGGT</sequence>
<gene>
    <name evidence="1" type="ORF">D7Y13_42560</name>
</gene>
<dbReference type="EMBL" id="RAWI01000947">
    <property type="protein sequence ID" value="RKH84403.1"/>
    <property type="molecule type" value="Genomic_DNA"/>
</dbReference>
<protein>
    <submittedName>
        <fullName evidence="1">Uncharacterized protein</fullName>
    </submittedName>
</protein>
<comment type="caution">
    <text evidence="1">The sequence shown here is derived from an EMBL/GenBank/DDBJ whole genome shotgun (WGS) entry which is preliminary data.</text>
</comment>
<proteinExistence type="predicted"/>
<dbReference type="Proteomes" id="UP000278907">
    <property type="component" value="Unassembled WGS sequence"/>
</dbReference>
<keyword evidence="2" id="KW-1185">Reference proteome</keyword>
<name>A0ABX9Q2V3_9BACT</name>
<reference evidence="1 2" key="1">
    <citation type="submission" date="2018-09" db="EMBL/GenBank/DDBJ databases">
        <authorList>
            <person name="Livingstone P.G."/>
            <person name="Whitworth D.E."/>
        </authorList>
    </citation>
    <scope>NUCLEOTIDE SEQUENCE [LARGE SCALE GENOMIC DNA]</scope>
    <source>
        <strain evidence="1 2">CA031B</strain>
    </source>
</reference>
<evidence type="ECO:0000313" key="1">
    <source>
        <dbReference type="EMBL" id="RKH84403.1"/>
    </source>
</evidence>
<feature type="non-terminal residue" evidence="1">
    <location>
        <position position="135"/>
    </location>
</feature>
<organism evidence="1 2">
    <name type="scientific">Corallococcus praedator</name>
    <dbReference type="NCBI Taxonomy" id="2316724"/>
    <lineage>
        <taxon>Bacteria</taxon>
        <taxon>Pseudomonadati</taxon>
        <taxon>Myxococcota</taxon>
        <taxon>Myxococcia</taxon>
        <taxon>Myxococcales</taxon>
        <taxon>Cystobacterineae</taxon>
        <taxon>Myxococcaceae</taxon>
        <taxon>Corallococcus</taxon>
    </lineage>
</organism>
<accession>A0ABX9Q2V3</accession>